<proteinExistence type="predicted"/>
<sequence>MFYRVDKVSWLAHKNELQQIREKVFVCELHIPKSVEFDELDLVADHVLVKDETECPVATGRLCKDGLISRIAVLQQYRTRETYDALLKFIVLLAEQNGLKNLCINCILHEVDLFTAKGFEKKGSVFMEAGIPRQRLQCHISEFSTEPFTLVH</sequence>
<gene>
    <name evidence="1" type="ORF">J5O05_01890</name>
</gene>
<dbReference type="KEGG" id="pxi:J5O05_01890"/>
<accession>A0A975DIF7</accession>
<name>A0A975DIF7_9GAMM</name>
<evidence type="ECO:0000313" key="1">
    <source>
        <dbReference type="EMBL" id="QTH71737.1"/>
    </source>
</evidence>
<reference evidence="1" key="1">
    <citation type="submission" date="2021-03" db="EMBL/GenBank/DDBJ databases">
        <title>Complete Genome of Pseudoalteromonas xiamenensis STKMTI.2, a new potential marine bacterium producing anti-Vibrio compounds.</title>
        <authorList>
            <person name="Handayani D.P."/>
            <person name="Isnansetyo A."/>
            <person name="Istiqomah I."/>
            <person name="Jumina J."/>
        </authorList>
    </citation>
    <scope>NUCLEOTIDE SEQUENCE</scope>
    <source>
        <strain evidence="1">STKMTI.2</strain>
    </source>
</reference>
<dbReference type="EMBL" id="CP072133">
    <property type="protein sequence ID" value="QTH71737.1"/>
    <property type="molecule type" value="Genomic_DNA"/>
</dbReference>
<keyword evidence="2" id="KW-1185">Reference proteome</keyword>
<dbReference type="InterPro" id="IPR016181">
    <property type="entry name" value="Acyl_CoA_acyltransferase"/>
</dbReference>
<dbReference type="Proteomes" id="UP000664904">
    <property type="component" value="Chromosome"/>
</dbReference>
<protein>
    <submittedName>
        <fullName evidence="1">GNAT family N-acetyltransferase</fullName>
    </submittedName>
</protein>
<dbReference type="RefSeq" id="WP_208843361.1">
    <property type="nucleotide sequence ID" value="NZ_CP072133.1"/>
</dbReference>
<dbReference type="AlphaFoldDB" id="A0A975DIF7"/>
<dbReference type="Gene3D" id="3.40.630.30">
    <property type="match status" value="1"/>
</dbReference>
<evidence type="ECO:0000313" key="2">
    <source>
        <dbReference type="Proteomes" id="UP000664904"/>
    </source>
</evidence>
<organism evidence="1 2">
    <name type="scientific">Pseudoalteromonas xiamenensis</name>
    <dbReference type="NCBI Taxonomy" id="882626"/>
    <lineage>
        <taxon>Bacteria</taxon>
        <taxon>Pseudomonadati</taxon>
        <taxon>Pseudomonadota</taxon>
        <taxon>Gammaproteobacteria</taxon>
        <taxon>Alteromonadales</taxon>
        <taxon>Pseudoalteromonadaceae</taxon>
        <taxon>Pseudoalteromonas</taxon>
    </lineage>
</organism>
<dbReference type="SUPFAM" id="SSF55729">
    <property type="entry name" value="Acyl-CoA N-acyltransferases (Nat)"/>
    <property type="match status" value="1"/>
</dbReference>